<dbReference type="Pfam" id="PF07714">
    <property type="entry name" value="PK_Tyr_Ser-Thr"/>
    <property type="match status" value="2"/>
</dbReference>
<dbReference type="InterPro" id="IPR001245">
    <property type="entry name" value="Ser-Thr/Tyr_kinase_cat_dom"/>
</dbReference>
<organism evidence="4 5">
    <name type="scientific">Tritrichomonas musculus</name>
    <dbReference type="NCBI Taxonomy" id="1915356"/>
    <lineage>
        <taxon>Eukaryota</taxon>
        <taxon>Metamonada</taxon>
        <taxon>Parabasalia</taxon>
        <taxon>Tritrichomonadida</taxon>
        <taxon>Tritrichomonadidae</taxon>
        <taxon>Tritrichomonas</taxon>
    </lineage>
</organism>
<feature type="domain" description="Protein kinase" evidence="3">
    <location>
        <begin position="723"/>
        <end position="1036"/>
    </location>
</feature>
<dbReference type="EMBL" id="JAPFFF010000006">
    <property type="protein sequence ID" value="KAK8886997.1"/>
    <property type="molecule type" value="Genomic_DNA"/>
</dbReference>
<gene>
    <name evidence="4" type="ORF">M9Y10_038032</name>
</gene>
<keyword evidence="1" id="KW-0547">Nucleotide-binding</keyword>
<evidence type="ECO:0000256" key="1">
    <source>
        <dbReference type="ARBA" id="ARBA00022741"/>
    </source>
</evidence>
<evidence type="ECO:0000259" key="3">
    <source>
        <dbReference type="PROSITE" id="PS50011"/>
    </source>
</evidence>
<dbReference type="SMART" id="SM00220">
    <property type="entry name" value="S_TKc"/>
    <property type="match status" value="1"/>
</dbReference>
<comment type="caution">
    <text evidence="4">The sequence shown here is derived from an EMBL/GenBank/DDBJ whole genome shotgun (WGS) entry which is preliminary data.</text>
</comment>
<keyword evidence="5" id="KW-1185">Reference proteome</keyword>
<dbReference type="InterPro" id="IPR000719">
    <property type="entry name" value="Prot_kinase_dom"/>
</dbReference>
<evidence type="ECO:0000313" key="5">
    <source>
        <dbReference type="Proteomes" id="UP001470230"/>
    </source>
</evidence>
<proteinExistence type="predicted"/>
<protein>
    <recommendedName>
        <fullName evidence="3">Protein kinase domain-containing protein</fullName>
    </recommendedName>
</protein>
<dbReference type="Proteomes" id="UP001470230">
    <property type="component" value="Unassembled WGS sequence"/>
</dbReference>
<dbReference type="InterPro" id="IPR011009">
    <property type="entry name" value="Kinase-like_dom_sf"/>
</dbReference>
<name>A0ABR2K946_9EUKA</name>
<evidence type="ECO:0000313" key="4">
    <source>
        <dbReference type="EMBL" id="KAK8886997.1"/>
    </source>
</evidence>
<sequence>MISDSSLNNYISQLRQLSHLINSNQNSVRINDIFQLIQKLYKMLCEFKILNDNKNCQLINKILFLKSILQFLESYLSNECSLRKINNMKELFIDLKKFIEKTNNQINMNTVFENIDDIFNTINSITILIQFNNDKIVDNTIYNNQIENIKYKFTALISCIQDLLNKSTLTITCLANDFFNYQINASYYCKILLKIAKYQIKHESSTTIHIFQSLLEYYEICNTISSADEIKIESMLNEIQEKGDFYLIDFLVHIVLKKLFDQNLIKLKFHKKLKEDDKIFINTQQPAQFNEINSSYELYFKRYLYFIKVKQEVQSREKRIMSQKYSKFIVQVTEQKEENLYFPYYPNGTLFFILNERSEKRIEISFIDKIIMIIEIATALNDLHSNDEYHGNLSSQSIFINSSKDAYLGLFCYDLSLEAKFTISQGNDQNNSVLNRPYFYRPSEDLKYGPDNNDKKKRKLIDFYSFGILMYEIFTHVSPEKLIGKNGRHELFKEDSSVNEIFRDDFIDDRGDSLSGMKEIIEKCMKTETTERYSSFKELIGCIEALPIYTNNKEEIEFRLKHAIDAREYQCTISDLVESYYRGQTASKDIIEQFLKEASLLFNENFARSEDVIKSTFSIFSSLVENDQSSIFKDILCFLESTKEKAVIIPKHSKKLVENEFLLLSIDQQKVKSLLMKYNVDLEKNLFFDFDFFTFRTNESVQANLDHLFNGRQKYHLDYIMRVIIKLILGTDSLLQYVDLSHYESDEYFDVCSIMMNDKNASYKLMFDKNLSFIMEKVYLTDIDSNCKEREQRILNNRCSKFIACSRDAGDYKTTIPYFPNGSLDKLFSISIDEQTINLTMIDKIVIIVEVATALNDLHSKNEFHGNLSSQFIYINGSKDAYIGSFCHDRNKEDYESKVAGPLYYRPPEIFENNTSDDQKNKDDDEFLEKQRNIDIYSLGVLMHEILTEVSPESRFGNRTRKNRWEILKGECKNYSDFLFKEGGGNEVFEDNYKDEEGNSFQGMKEIIEKCMKTETTERYSSFKELIGCIEALPIYTNNKEEIEFRIKHAIDAREYQCTISDLVESYYRGQIDSKNNIDKFLLKYLEISNRSVSQTKQFLSDYAQCSSQDDNRTVQITENVIQKIFNTFGKKIDEDYSQHFEDIFNFVLNQFYHVKLSRNQSVVDEEDYLLKLSREANLDEEEKREIIIPVCSLGSFIENNGNRIKEGDSLTFLYFIAKDLSLIHSNNLYHGEVRADHIGLYYNRETRTLIPSVILYYSYYKNNQNSMNDMNSKKRIPSKMYSSEELVPKEQRKDIKNFIKIAEKLGIPSTILSIIQESGTMNEIVYHLSNFIKRNSNKKQLEIFKRNYSSCSYSPFVITYPIIEEVFHHIEDNDYSFEGLAIDFENIYQMMNGLLDNIESHPENSIKDNLPPFITSTNMTQAAERITDLIENIKSKCKILYTETNGNKPKEELSLIIDMSE</sequence>
<reference evidence="4 5" key="1">
    <citation type="submission" date="2024-04" db="EMBL/GenBank/DDBJ databases">
        <title>Tritrichomonas musculus Genome.</title>
        <authorList>
            <person name="Alves-Ferreira E."/>
            <person name="Grigg M."/>
            <person name="Lorenzi H."/>
            <person name="Galac M."/>
        </authorList>
    </citation>
    <scope>NUCLEOTIDE SEQUENCE [LARGE SCALE GENOMIC DNA]</scope>
    <source>
        <strain evidence="4 5">EAF2021</strain>
    </source>
</reference>
<accession>A0ABR2K946</accession>
<dbReference type="SUPFAM" id="SSF56112">
    <property type="entry name" value="Protein kinase-like (PK-like)"/>
    <property type="match status" value="2"/>
</dbReference>
<dbReference type="Gene3D" id="1.10.510.10">
    <property type="entry name" value="Transferase(Phosphotransferase) domain 1"/>
    <property type="match status" value="2"/>
</dbReference>
<feature type="domain" description="Protein kinase" evidence="3">
    <location>
        <begin position="234"/>
        <end position="549"/>
    </location>
</feature>
<evidence type="ECO:0000256" key="2">
    <source>
        <dbReference type="ARBA" id="ARBA00022840"/>
    </source>
</evidence>
<dbReference type="PROSITE" id="PS50011">
    <property type="entry name" value="PROTEIN_KINASE_DOM"/>
    <property type="match status" value="2"/>
</dbReference>
<dbReference type="PANTHER" id="PTHR27001:SF931">
    <property type="entry name" value="OS11G0664100 PROTEIN"/>
    <property type="match status" value="1"/>
</dbReference>
<dbReference type="PANTHER" id="PTHR27001">
    <property type="entry name" value="OS01G0253100 PROTEIN"/>
    <property type="match status" value="1"/>
</dbReference>
<keyword evidence="2" id="KW-0067">ATP-binding</keyword>